<evidence type="ECO:0000313" key="3">
    <source>
        <dbReference type="Proteomes" id="UP001626550"/>
    </source>
</evidence>
<feature type="transmembrane region" description="Helical" evidence="1">
    <location>
        <begin position="94"/>
        <end position="113"/>
    </location>
</feature>
<accession>A0ABD2QCY6</accession>
<reference evidence="2 3" key="1">
    <citation type="submission" date="2024-11" db="EMBL/GenBank/DDBJ databases">
        <title>Adaptive evolution of stress response genes in parasites aligns with host niche diversity.</title>
        <authorList>
            <person name="Hahn C."/>
            <person name="Resl P."/>
        </authorList>
    </citation>
    <scope>NUCLEOTIDE SEQUENCE [LARGE SCALE GENOMIC DNA]</scope>
    <source>
        <strain evidence="2">EGGRZ-B1_66</strain>
        <tissue evidence="2">Body</tissue>
    </source>
</reference>
<organism evidence="2 3">
    <name type="scientific">Cichlidogyrus casuarinus</name>
    <dbReference type="NCBI Taxonomy" id="1844966"/>
    <lineage>
        <taxon>Eukaryota</taxon>
        <taxon>Metazoa</taxon>
        <taxon>Spiralia</taxon>
        <taxon>Lophotrochozoa</taxon>
        <taxon>Platyhelminthes</taxon>
        <taxon>Monogenea</taxon>
        <taxon>Monopisthocotylea</taxon>
        <taxon>Dactylogyridea</taxon>
        <taxon>Ancyrocephalidae</taxon>
        <taxon>Cichlidogyrus</taxon>
    </lineage>
</organism>
<dbReference type="EMBL" id="JBJKFK010000587">
    <property type="protein sequence ID" value="KAL3316176.1"/>
    <property type="molecule type" value="Genomic_DNA"/>
</dbReference>
<gene>
    <name evidence="2" type="ORF">Ciccas_005186</name>
</gene>
<keyword evidence="1" id="KW-0812">Transmembrane</keyword>
<feature type="transmembrane region" description="Helical" evidence="1">
    <location>
        <begin position="21"/>
        <end position="43"/>
    </location>
</feature>
<sequence>MAEYQCPRYPFQRNESDNFGLGFEGIPASVITNFLILSVISYYPNSFLQVMLVIYLLTKHLFWDFSGIKMLSDHTEITFKMTTLTNISTRTSYFQIWVLFAVTAVISLLYLIFVSRWLRYLYNLPFKPRGRSMINSILATAEIAEALLTSNFNQV</sequence>
<dbReference type="AlphaFoldDB" id="A0ABD2QCY6"/>
<dbReference type="Proteomes" id="UP001626550">
    <property type="component" value="Unassembled WGS sequence"/>
</dbReference>
<protein>
    <submittedName>
        <fullName evidence="2">Uncharacterized protein</fullName>
    </submittedName>
</protein>
<evidence type="ECO:0000313" key="2">
    <source>
        <dbReference type="EMBL" id="KAL3316176.1"/>
    </source>
</evidence>
<proteinExistence type="predicted"/>
<keyword evidence="1" id="KW-0472">Membrane</keyword>
<name>A0ABD2QCY6_9PLAT</name>
<comment type="caution">
    <text evidence="2">The sequence shown here is derived from an EMBL/GenBank/DDBJ whole genome shotgun (WGS) entry which is preliminary data.</text>
</comment>
<evidence type="ECO:0000256" key="1">
    <source>
        <dbReference type="SAM" id="Phobius"/>
    </source>
</evidence>
<keyword evidence="3" id="KW-1185">Reference proteome</keyword>
<keyword evidence="1" id="KW-1133">Transmembrane helix</keyword>